<evidence type="ECO:0000313" key="2">
    <source>
        <dbReference type="EMBL" id="MFC7348676.1"/>
    </source>
</evidence>
<protein>
    <submittedName>
        <fullName evidence="2">Type II toxin-antitoxin system RelE/ParE family toxin</fullName>
    </submittedName>
</protein>
<evidence type="ECO:0000313" key="3">
    <source>
        <dbReference type="Proteomes" id="UP001596550"/>
    </source>
</evidence>
<evidence type="ECO:0000256" key="1">
    <source>
        <dbReference type="ARBA" id="ARBA00022649"/>
    </source>
</evidence>
<comment type="caution">
    <text evidence="2">The sequence shown here is derived from an EMBL/GenBank/DDBJ whole genome shotgun (WGS) entry which is preliminary data.</text>
</comment>
<dbReference type="InterPro" id="IPR007712">
    <property type="entry name" value="RelE/ParE_toxin"/>
</dbReference>
<dbReference type="InterPro" id="IPR035093">
    <property type="entry name" value="RelE/ParE_toxin_dom_sf"/>
</dbReference>
<sequence length="95" mass="11578">MIKIEWTKKALREFDLVYNFWIDHNKSNRYSEKILDETLRKINVLRDNPKAAEEYTVLGLRRIVVLENFSITYKLDKNKIQIISFFDNRRNQNEI</sequence>
<organism evidence="2 3">
    <name type="scientific">Chryseobacterium zhengzhouense</name>
    <dbReference type="NCBI Taxonomy" id="1636086"/>
    <lineage>
        <taxon>Bacteria</taxon>
        <taxon>Pseudomonadati</taxon>
        <taxon>Bacteroidota</taxon>
        <taxon>Flavobacteriia</taxon>
        <taxon>Flavobacteriales</taxon>
        <taxon>Weeksellaceae</taxon>
        <taxon>Chryseobacterium group</taxon>
        <taxon>Chryseobacterium</taxon>
    </lineage>
</organism>
<reference evidence="3" key="1">
    <citation type="journal article" date="2019" name="Int. J. Syst. Evol. Microbiol.">
        <title>The Global Catalogue of Microorganisms (GCM) 10K type strain sequencing project: providing services to taxonomists for standard genome sequencing and annotation.</title>
        <authorList>
            <consortium name="The Broad Institute Genomics Platform"/>
            <consortium name="The Broad Institute Genome Sequencing Center for Infectious Disease"/>
            <person name="Wu L."/>
            <person name="Ma J."/>
        </authorList>
    </citation>
    <scope>NUCLEOTIDE SEQUENCE [LARGE SCALE GENOMIC DNA]</scope>
    <source>
        <strain evidence="3">CCUG 54781</strain>
    </source>
</reference>
<name>A0ABW2M1F9_9FLAO</name>
<keyword evidence="1" id="KW-1277">Toxin-antitoxin system</keyword>
<dbReference type="EMBL" id="JBHTCR010000011">
    <property type="protein sequence ID" value="MFC7348676.1"/>
    <property type="molecule type" value="Genomic_DNA"/>
</dbReference>
<gene>
    <name evidence="2" type="ORF">ACFQO9_18310</name>
</gene>
<accession>A0ABW2M1F9</accession>
<dbReference type="Proteomes" id="UP001596550">
    <property type="component" value="Unassembled WGS sequence"/>
</dbReference>
<dbReference type="RefSeq" id="WP_378182825.1">
    <property type="nucleotide sequence ID" value="NZ_JBHTCR010000011.1"/>
</dbReference>
<keyword evidence="3" id="KW-1185">Reference proteome</keyword>
<dbReference type="Pfam" id="PF05016">
    <property type="entry name" value="ParE_toxin"/>
    <property type="match status" value="1"/>
</dbReference>
<dbReference type="Gene3D" id="3.30.2310.20">
    <property type="entry name" value="RelE-like"/>
    <property type="match status" value="1"/>
</dbReference>
<proteinExistence type="predicted"/>